<evidence type="ECO:0000256" key="3">
    <source>
        <dbReference type="ARBA" id="ARBA00022833"/>
    </source>
</evidence>
<accession>A0ABD1Q977</accession>
<feature type="domain" description="GRF-type" evidence="5">
    <location>
        <begin position="15"/>
        <end position="56"/>
    </location>
</feature>
<proteinExistence type="predicted"/>
<comment type="caution">
    <text evidence="6">The sequence shown here is derived from an EMBL/GenBank/DDBJ whole genome shotgun (WGS) entry which is preliminary data.</text>
</comment>
<evidence type="ECO:0000313" key="7">
    <source>
        <dbReference type="Proteomes" id="UP001604277"/>
    </source>
</evidence>
<sequence length="109" mass="12483">MESSSATTQMSDQALCCCGQLSVTRTSWTANNPGRRFRGYSYYGRMDACNYFSWVDPPPHPRYKAIINGLLRKDNSKRNDEQKLRLLVKCHQIAIGVLLLGVIIQKMWL</sequence>
<evidence type="ECO:0000313" key="6">
    <source>
        <dbReference type="EMBL" id="KAL2472722.1"/>
    </source>
</evidence>
<keyword evidence="4" id="KW-1133">Transmembrane helix</keyword>
<dbReference type="EMBL" id="JBFOLJ010000015">
    <property type="protein sequence ID" value="KAL2472722.1"/>
    <property type="molecule type" value="Genomic_DNA"/>
</dbReference>
<reference evidence="7" key="1">
    <citation type="submission" date="2024-07" db="EMBL/GenBank/DDBJ databases">
        <title>Two chromosome-level genome assemblies of Korean endemic species Abeliophyllum distichum and Forsythia ovata (Oleaceae).</title>
        <authorList>
            <person name="Jang H."/>
        </authorList>
    </citation>
    <scope>NUCLEOTIDE SEQUENCE [LARGE SCALE GENOMIC DNA]</scope>
</reference>
<dbReference type="Proteomes" id="UP001604277">
    <property type="component" value="Unassembled WGS sequence"/>
</dbReference>
<keyword evidence="2" id="KW-0863">Zinc-finger</keyword>
<protein>
    <submittedName>
        <fullName evidence="6">GRF-type domain-containing protein</fullName>
    </submittedName>
</protein>
<keyword evidence="3" id="KW-0862">Zinc</keyword>
<evidence type="ECO:0000259" key="5">
    <source>
        <dbReference type="Pfam" id="PF06839"/>
    </source>
</evidence>
<keyword evidence="4" id="KW-0472">Membrane</keyword>
<keyword evidence="1" id="KW-0479">Metal-binding</keyword>
<dbReference type="GO" id="GO:0008270">
    <property type="term" value="F:zinc ion binding"/>
    <property type="evidence" value="ECO:0007669"/>
    <property type="project" value="UniProtKB-KW"/>
</dbReference>
<keyword evidence="4" id="KW-0812">Transmembrane</keyword>
<evidence type="ECO:0000256" key="1">
    <source>
        <dbReference type="ARBA" id="ARBA00022723"/>
    </source>
</evidence>
<evidence type="ECO:0000256" key="4">
    <source>
        <dbReference type="SAM" id="Phobius"/>
    </source>
</evidence>
<dbReference type="AlphaFoldDB" id="A0ABD1Q977"/>
<gene>
    <name evidence="6" type="ORF">Fot_48458</name>
</gene>
<keyword evidence="7" id="KW-1185">Reference proteome</keyword>
<dbReference type="InterPro" id="IPR010666">
    <property type="entry name" value="Znf_GRF"/>
</dbReference>
<dbReference type="Pfam" id="PF06839">
    <property type="entry name" value="Zn_ribbon_GRF"/>
    <property type="match status" value="1"/>
</dbReference>
<feature type="transmembrane region" description="Helical" evidence="4">
    <location>
        <begin position="86"/>
        <end position="108"/>
    </location>
</feature>
<name>A0ABD1Q977_9LAMI</name>
<evidence type="ECO:0000256" key="2">
    <source>
        <dbReference type="ARBA" id="ARBA00022771"/>
    </source>
</evidence>
<organism evidence="6 7">
    <name type="scientific">Forsythia ovata</name>
    <dbReference type="NCBI Taxonomy" id="205694"/>
    <lineage>
        <taxon>Eukaryota</taxon>
        <taxon>Viridiplantae</taxon>
        <taxon>Streptophyta</taxon>
        <taxon>Embryophyta</taxon>
        <taxon>Tracheophyta</taxon>
        <taxon>Spermatophyta</taxon>
        <taxon>Magnoliopsida</taxon>
        <taxon>eudicotyledons</taxon>
        <taxon>Gunneridae</taxon>
        <taxon>Pentapetalae</taxon>
        <taxon>asterids</taxon>
        <taxon>lamiids</taxon>
        <taxon>Lamiales</taxon>
        <taxon>Oleaceae</taxon>
        <taxon>Forsythieae</taxon>
        <taxon>Forsythia</taxon>
    </lineage>
</organism>
<dbReference type="PANTHER" id="PTHR33248">
    <property type="entry name" value="ZINC ION-BINDING PROTEIN"/>
    <property type="match status" value="1"/>
</dbReference>